<evidence type="ECO:0000313" key="2">
    <source>
        <dbReference type="EMBL" id="KAI1691130.1"/>
    </source>
</evidence>
<reference evidence="2" key="1">
    <citation type="submission" date="2022-01" db="EMBL/GenBank/DDBJ databases">
        <title>Genome Sequence Resource for Two Populations of Ditylenchus destructor, the Migratory Endoparasitic Phytonematode.</title>
        <authorList>
            <person name="Zhang H."/>
            <person name="Lin R."/>
            <person name="Xie B."/>
        </authorList>
    </citation>
    <scope>NUCLEOTIDE SEQUENCE</scope>
    <source>
        <strain evidence="2">BazhouSP</strain>
    </source>
</reference>
<dbReference type="EMBL" id="JAKKPZ010000994">
    <property type="protein sequence ID" value="KAI1691130.1"/>
    <property type="molecule type" value="Genomic_DNA"/>
</dbReference>
<organism evidence="2 3">
    <name type="scientific">Ditylenchus destructor</name>
    <dbReference type="NCBI Taxonomy" id="166010"/>
    <lineage>
        <taxon>Eukaryota</taxon>
        <taxon>Metazoa</taxon>
        <taxon>Ecdysozoa</taxon>
        <taxon>Nematoda</taxon>
        <taxon>Chromadorea</taxon>
        <taxon>Rhabditida</taxon>
        <taxon>Tylenchina</taxon>
        <taxon>Tylenchomorpha</taxon>
        <taxon>Sphaerularioidea</taxon>
        <taxon>Anguinidae</taxon>
        <taxon>Anguininae</taxon>
        <taxon>Ditylenchus</taxon>
    </lineage>
</organism>
<proteinExistence type="predicted"/>
<keyword evidence="1" id="KW-0812">Transmembrane</keyword>
<evidence type="ECO:0000313" key="3">
    <source>
        <dbReference type="Proteomes" id="UP001201812"/>
    </source>
</evidence>
<protein>
    <recommendedName>
        <fullName evidence="4">Competence protein ComEC</fullName>
    </recommendedName>
</protein>
<evidence type="ECO:0000256" key="1">
    <source>
        <dbReference type="SAM" id="Phobius"/>
    </source>
</evidence>
<feature type="transmembrane region" description="Helical" evidence="1">
    <location>
        <begin position="102"/>
        <end position="121"/>
    </location>
</feature>
<keyword evidence="1" id="KW-1133">Transmembrane helix</keyword>
<gene>
    <name evidence="2" type="ORF">DdX_22073</name>
</gene>
<sequence length="210" mass="22036">MLRPSALAPRNCDRWPVQPRAPLHGVSPASIAGGWRFAERNERWLEAERGQIVLWIPVMLGVGIAAWFALPDANRWGAVVLGGLAVAAAGLALGGGGRAARCPAVAGLLVAIGCALVWWRAERLAAPVLARPAIVAVQGKVERVEKLPARDMVRLRIAPDAGAGLPPMVRVNLDSKDVPAGLTRGAVVKLRARLMPPAPPPSPAPMISNG</sequence>
<feature type="transmembrane region" description="Helical" evidence="1">
    <location>
        <begin position="52"/>
        <end position="70"/>
    </location>
</feature>
<dbReference type="Proteomes" id="UP001201812">
    <property type="component" value="Unassembled WGS sequence"/>
</dbReference>
<evidence type="ECO:0008006" key="4">
    <source>
        <dbReference type="Google" id="ProtNLM"/>
    </source>
</evidence>
<comment type="caution">
    <text evidence="2">The sequence shown here is derived from an EMBL/GenBank/DDBJ whole genome shotgun (WGS) entry which is preliminary data.</text>
</comment>
<name>A0AAD4ME01_9BILA</name>
<keyword evidence="3" id="KW-1185">Reference proteome</keyword>
<feature type="transmembrane region" description="Helical" evidence="1">
    <location>
        <begin position="76"/>
        <end position="95"/>
    </location>
</feature>
<dbReference type="AlphaFoldDB" id="A0AAD4ME01"/>
<keyword evidence="1" id="KW-0472">Membrane</keyword>
<accession>A0AAD4ME01</accession>